<feature type="domain" description="OmpA-like" evidence="6">
    <location>
        <begin position="359"/>
        <end position="474"/>
    </location>
</feature>
<comment type="caution">
    <text evidence="7">The sequence shown here is derived from an EMBL/GenBank/DDBJ whole genome shotgun (WGS) entry which is preliminary data.</text>
</comment>
<evidence type="ECO:0000313" key="8">
    <source>
        <dbReference type="Proteomes" id="UP000233553"/>
    </source>
</evidence>
<dbReference type="PRINTS" id="PR01021">
    <property type="entry name" value="OMPADOMAIN"/>
</dbReference>
<dbReference type="PANTHER" id="PTHR30329">
    <property type="entry name" value="STATOR ELEMENT OF FLAGELLAR MOTOR COMPLEX"/>
    <property type="match status" value="1"/>
</dbReference>
<gene>
    <name evidence="7" type="ORF">CW311_04705</name>
</gene>
<dbReference type="SUPFAM" id="SSF103088">
    <property type="entry name" value="OmpA-like"/>
    <property type="match status" value="1"/>
</dbReference>
<evidence type="ECO:0000313" key="7">
    <source>
        <dbReference type="EMBL" id="PKF35343.1"/>
    </source>
</evidence>
<reference evidence="7 8" key="1">
    <citation type="submission" date="2017-12" db="EMBL/GenBank/DDBJ databases">
        <title>Draft Genome sequences of multiple microbial strains isolated from spacecraft associated surfaces.</title>
        <authorList>
            <person name="Seuylemezian A."/>
            <person name="Vaishampayan P."/>
            <person name="Venkateswaran K."/>
        </authorList>
    </citation>
    <scope>NUCLEOTIDE SEQUENCE [LARGE SCALE GENOMIC DNA]</scope>
    <source>
        <strain evidence="7 8">2P01AA</strain>
    </source>
</reference>
<evidence type="ECO:0000256" key="3">
    <source>
        <dbReference type="ARBA" id="ARBA00023237"/>
    </source>
</evidence>
<dbReference type="PROSITE" id="PS51123">
    <property type="entry name" value="OMPA_2"/>
    <property type="match status" value="1"/>
</dbReference>
<dbReference type="InterPro" id="IPR036737">
    <property type="entry name" value="OmpA-like_sf"/>
</dbReference>
<feature type="transmembrane region" description="Helical" evidence="5">
    <location>
        <begin position="167"/>
        <end position="185"/>
    </location>
</feature>
<evidence type="ECO:0000256" key="1">
    <source>
        <dbReference type="ARBA" id="ARBA00004442"/>
    </source>
</evidence>
<evidence type="ECO:0000256" key="4">
    <source>
        <dbReference type="PROSITE-ProRule" id="PRU00473"/>
    </source>
</evidence>
<dbReference type="GO" id="GO:0009279">
    <property type="term" value="C:cell outer membrane"/>
    <property type="evidence" value="ECO:0007669"/>
    <property type="project" value="UniProtKB-SubCell"/>
</dbReference>
<keyword evidence="2 4" id="KW-0472">Membrane</keyword>
<evidence type="ECO:0000259" key="6">
    <source>
        <dbReference type="PROSITE" id="PS51123"/>
    </source>
</evidence>
<evidence type="ECO:0000256" key="2">
    <source>
        <dbReference type="ARBA" id="ARBA00023136"/>
    </source>
</evidence>
<organism evidence="7 8">
    <name type="scientific">Acinetobacter proteolyticus</name>
    <dbReference type="NCBI Taxonomy" id="1776741"/>
    <lineage>
        <taxon>Bacteria</taxon>
        <taxon>Pseudomonadati</taxon>
        <taxon>Pseudomonadota</taxon>
        <taxon>Gammaproteobacteria</taxon>
        <taxon>Moraxellales</taxon>
        <taxon>Moraxellaceae</taxon>
        <taxon>Acinetobacter</taxon>
    </lineage>
</organism>
<dbReference type="InterPro" id="IPR006664">
    <property type="entry name" value="OMP_bac"/>
</dbReference>
<comment type="subcellular location">
    <subcellularLocation>
        <location evidence="1">Cell outer membrane</location>
    </subcellularLocation>
</comment>
<dbReference type="Gene3D" id="3.30.1330.60">
    <property type="entry name" value="OmpA-like domain"/>
    <property type="match status" value="1"/>
</dbReference>
<dbReference type="RefSeq" id="WP_101235816.1">
    <property type="nucleotide sequence ID" value="NZ_PISJ01000006.1"/>
</dbReference>
<sequence>MSINPIELLKQKVTSVLVSGQDGLANEKSALLSKFYPIFLSILAAKPELIQKLKESISPSLFDLFGHNDQVKNALLSNLAGGQLPTAEAEQTLNHSIPISLAALTSEAGNDTQSIVNYLKQHADSIRALLPAWAVGLLAPLGLVSGATASTTSFASATAMTGSKSRAWLPIVALIILALLVAWLWKACQHKQMEVPVNNEDSPASQVGTVIAPASLALTTDANGDVAQCQVMVGDQGFLASIQAKVKEVFSSTQDCTVDTAGTAATHAGNFTDQAGLAGVLGLLKGVPNVSLEWVGDKITLKGADTAKLNELQGKIKALVPNTEVVVEAPVSAADSVSNSLNAAQDALASIDANQVDINAVIKALNLQIINFSTGSNQIPDENKAILDKAAGLMKNTKDAKLTVAGYTDSTGNANGNKALSQKRAQAVVDYLVSQGVDASQLTAVGHGADNPVADNTTEEGRFKNRRIEFSITP</sequence>
<feature type="transmembrane region" description="Helical" evidence="5">
    <location>
        <begin position="128"/>
        <end position="147"/>
    </location>
</feature>
<dbReference type="CDD" id="cd07185">
    <property type="entry name" value="OmpA_C-like"/>
    <property type="match status" value="1"/>
</dbReference>
<keyword evidence="3" id="KW-0998">Cell outer membrane</keyword>
<dbReference type="PRINTS" id="PR01023">
    <property type="entry name" value="NAFLGMOTY"/>
</dbReference>
<dbReference type="InterPro" id="IPR006665">
    <property type="entry name" value="OmpA-like"/>
</dbReference>
<keyword evidence="5" id="KW-1133">Transmembrane helix</keyword>
<dbReference type="AlphaFoldDB" id="A0A2N0WI08"/>
<keyword evidence="5" id="KW-0812">Transmembrane</keyword>
<name>A0A2N0WI08_9GAMM</name>
<evidence type="ECO:0000256" key="5">
    <source>
        <dbReference type="SAM" id="Phobius"/>
    </source>
</evidence>
<accession>A0A2N0WI08</accession>
<dbReference type="Proteomes" id="UP000233553">
    <property type="component" value="Unassembled WGS sequence"/>
</dbReference>
<dbReference type="PANTHER" id="PTHR30329:SF21">
    <property type="entry name" value="LIPOPROTEIN YIAD-RELATED"/>
    <property type="match status" value="1"/>
</dbReference>
<dbReference type="Pfam" id="PF00691">
    <property type="entry name" value="OmpA"/>
    <property type="match status" value="1"/>
</dbReference>
<proteinExistence type="predicted"/>
<dbReference type="InterPro" id="IPR050330">
    <property type="entry name" value="Bact_OuterMem_StrucFunc"/>
</dbReference>
<dbReference type="EMBL" id="PISJ01000006">
    <property type="protein sequence ID" value="PKF35343.1"/>
    <property type="molecule type" value="Genomic_DNA"/>
</dbReference>
<protein>
    <recommendedName>
        <fullName evidence="6">OmpA-like domain-containing protein</fullName>
    </recommendedName>
</protein>